<feature type="non-terminal residue" evidence="1">
    <location>
        <position position="154"/>
    </location>
</feature>
<sequence length="154" mass="18277">MDLSENYNKRLKQLSGIIKEDRKRVDYLRGKFLSRYKPNQRERANDTFNSIVASDPSKNKQYSQWLLNLFTSNSLRLEDLYKATEYLHFYDELKRKNVIPVDKRDIGKFTSLQELHTLISELGGSGKIKENEEYLLEDRFFINNGQAELIFENE</sequence>
<reference evidence="1" key="1">
    <citation type="journal article" date="2014" name="Front. Microbiol.">
        <title>High frequency of phylogenetically diverse reductive dehalogenase-homologous genes in deep subseafloor sedimentary metagenomes.</title>
        <authorList>
            <person name="Kawai M."/>
            <person name="Futagami T."/>
            <person name="Toyoda A."/>
            <person name="Takaki Y."/>
            <person name="Nishi S."/>
            <person name="Hori S."/>
            <person name="Arai W."/>
            <person name="Tsubouchi T."/>
            <person name="Morono Y."/>
            <person name="Uchiyama I."/>
            <person name="Ito T."/>
            <person name="Fujiyama A."/>
            <person name="Inagaki F."/>
            <person name="Takami H."/>
        </authorList>
    </citation>
    <scope>NUCLEOTIDE SEQUENCE</scope>
    <source>
        <strain evidence="1">Expedition CK06-06</strain>
    </source>
</reference>
<organism evidence="1">
    <name type="scientific">marine sediment metagenome</name>
    <dbReference type="NCBI Taxonomy" id="412755"/>
    <lineage>
        <taxon>unclassified sequences</taxon>
        <taxon>metagenomes</taxon>
        <taxon>ecological metagenomes</taxon>
    </lineage>
</organism>
<protein>
    <submittedName>
        <fullName evidence="1">Uncharacterized protein</fullName>
    </submittedName>
</protein>
<comment type="caution">
    <text evidence="1">The sequence shown here is derived from an EMBL/GenBank/DDBJ whole genome shotgun (WGS) entry which is preliminary data.</text>
</comment>
<proteinExistence type="predicted"/>
<accession>X1F292</accession>
<evidence type="ECO:0000313" key="1">
    <source>
        <dbReference type="EMBL" id="GAH14938.1"/>
    </source>
</evidence>
<dbReference type="EMBL" id="BART01032808">
    <property type="protein sequence ID" value="GAH14938.1"/>
    <property type="molecule type" value="Genomic_DNA"/>
</dbReference>
<name>X1F292_9ZZZZ</name>
<gene>
    <name evidence="1" type="ORF">S01H4_56591</name>
</gene>
<dbReference type="AlphaFoldDB" id="X1F292"/>